<evidence type="ECO:0000313" key="5">
    <source>
        <dbReference type="Proteomes" id="UP000009328"/>
    </source>
</evidence>
<dbReference type="InParanoid" id="K0KLK1"/>
<proteinExistence type="inferred from homology"/>
<dbReference type="HOGENOM" id="CLU_028458_2_0_1"/>
<keyword evidence="5" id="KW-1185">Reference proteome</keyword>
<dbReference type="GO" id="GO:0050163">
    <property type="term" value="F:oxaloacetate tautomerase activity"/>
    <property type="evidence" value="ECO:0007669"/>
    <property type="project" value="UniProtKB-ARBA"/>
</dbReference>
<dbReference type="eggNOG" id="KOG1535">
    <property type="taxonomic scope" value="Eukaryota"/>
</dbReference>
<dbReference type="EC" id="3.-.-.-" evidence="4"/>
<gene>
    <name evidence="4" type="ORF">BN7_1537</name>
</gene>
<dbReference type="PANTHER" id="PTHR11820">
    <property type="entry name" value="ACYLPYRUVASE"/>
    <property type="match status" value="1"/>
</dbReference>
<evidence type="ECO:0000256" key="2">
    <source>
        <dbReference type="ARBA" id="ARBA00022723"/>
    </source>
</evidence>
<evidence type="ECO:0000259" key="3">
    <source>
        <dbReference type="Pfam" id="PF01557"/>
    </source>
</evidence>
<dbReference type="FunFam" id="3.90.850.10:FF:000002">
    <property type="entry name" value="2-hydroxyhepta-2,4-diene-1,7-dioate isomerase"/>
    <property type="match status" value="1"/>
</dbReference>
<dbReference type="Proteomes" id="UP000009328">
    <property type="component" value="Unassembled WGS sequence"/>
</dbReference>
<name>K0KLK1_WICCF</name>
<dbReference type="InterPro" id="IPR036663">
    <property type="entry name" value="Fumarylacetoacetase_C_sf"/>
</dbReference>
<dbReference type="AlphaFoldDB" id="K0KLK1"/>
<dbReference type="Gene3D" id="3.90.850.10">
    <property type="entry name" value="Fumarylacetoacetase-like, C-terminal domain"/>
    <property type="match status" value="1"/>
</dbReference>
<dbReference type="PANTHER" id="PTHR11820:SF112">
    <property type="entry name" value="FUMARYLACETOACETATE HYDROLASE FAMILY PROTEIN (AFU_ORTHOLOGUE AFUA_1G02370)-RELATED"/>
    <property type="match status" value="1"/>
</dbReference>
<accession>K0KLK1</accession>
<dbReference type="GO" id="GO:0046872">
    <property type="term" value="F:metal ion binding"/>
    <property type="evidence" value="ECO:0007669"/>
    <property type="project" value="UniProtKB-KW"/>
</dbReference>
<evidence type="ECO:0000256" key="1">
    <source>
        <dbReference type="ARBA" id="ARBA00010211"/>
    </source>
</evidence>
<comment type="caution">
    <text evidence="4">The sequence shown here is derived from an EMBL/GenBank/DDBJ whole genome shotgun (WGS) entry which is preliminary data.</text>
</comment>
<dbReference type="SUPFAM" id="SSF56529">
    <property type="entry name" value="FAH"/>
    <property type="match status" value="1"/>
</dbReference>
<sequence length="211" mass="23401">MIGMNYRKHAEEINLPIPKYPVLFYKPISSINGPHDDIELPEVTRIEQGKIDHEAELVIIIGKKGKNIKIEDSLSHVLGYTAGNDVSQRTWQLERGGSQFSTGKMFDTWAPIGPAIISSNLIPNPNNLQISSKVNNKLRQNSNTNELIFNIEQLITFLSQGTTLLPGDLIFTGTPKGVGSGFNPPKWLKNDDIVEINIENIGSIKNTVKNV</sequence>
<dbReference type="Pfam" id="PF01557">
    <property type="entry name" value="FAA_hydrolase"/>
    <property type="match status" value="1"/>
</dbReference>
<dbReference type="InterPro" id="IPR011234">
    <property type="entry name" value="Fumarylacetoacetase-like_C"/>
</dbReference>
<dbReference type="GO" id="GO:0016787">
    <property type="term" value="F:hydrolase activity"/>
    <property type="evidence" value="ECO:0007669"/>
    <property type="project" value="UniProtKB-KW"/>
</dbReference>
<dbReference type="GO" id="GO:0006107">
    <property type="term" value="P:oxaloacetate metabolic process"/>
    <property type="evidence" value="ECO:0007669"/>
    <property type="project" value="UniProtKB-ARBA"/>
</dbReference>
<protein>
    <submittedName>
        <fullName evidence="4">Fumarylacetoacetate hydrolase domain-containing protein</fullName>
        <ecNumber evidence="4">3.-.-.-</ecNumber>
    </submittedName>
</protein>
<feature type="domain" description="Fumarylacetoacetase-like C-terminal" evidence="3">
    <location>
        <begin position="2"/>
        <end position="208"/>
    </location>
</feature>
<comment type="similarity">
    <text evidence="1">Belongs to the FAH family.</text>
</comment>
<dbReference type="EMBL" id="CAIF01000032">
    <property type="protein sequence ID" value="CCH41998.1"/>
    <property type="molecule type" value="Genomic_DNA"/>
</dbReference>
<keyword evidence="4" id="KW-0378">Hydrolase</keyword>
<reference evidence="4 5" key="1">
    <citation type="journal article" date="2012" name="Eukaryot. Cell">
        <title>Draft genome sequence of Wickerhamomyces ciferrii NRRL Y-1031 F-60-10.</title>
        <authorList>
            <person name="Schneider J."/>
            <person name="Andrea H."/>
            <person name="Blom J."/>
            <person name="Jaenicke S."/>
            <person name="Ruckert C."/>
            <person name="Schorsch C."/>
            <person name="Szczepanowski R."/>
            <person name="Farwick M."/>
            <person name="Goesmann A."/>
            <person name="Puhler A."/>
            <person name="Schaffer S."/>
            <person name="Tauch A."/>
            <person name="Kohler T."/>
            <person name="Brinkrolf K."/>
        </authorList>
    </citation>
    <scope>NUCLEOTIDE SEQUENCE [LARGE SCALE GENOMIC DNA]</scope>
    <source>
        <strain evidence="5">ATCC 14091 / BCRC 22168 / CBS 111 / JCM 3599 / NBRC 0793 / NRRL Y-1031 F-60-10</strain>
    </source>
</reference>
<dbReference type="STRING" id="1206466.K0KLK1"/>
<keyword evidence="2" id="KW-0479">Metal-binding</keyword>
<organism evidence="4 5">
    <name type="scientific">Wickerhamomyces ciferrii (strain ATCC 14091 / BCRC 22168 / CBS 111 / JCM 3599 / NBRC 0793 / NRRL Y-1031 F-60-10)</name>
    <name type="common">Yeast</name>
    <name type="synonym">Pichia ciferrii</name>
    <dbReference type="NCBI Taxonomy" id="1206466"/>
    <lineage>
        <taxon>Eukaryota</taxon>
        <taxon>Fungi</taxon>
        <taxon>Dikarya</taxon>
        <taxon>Ascomycota</taxon>
        <taxon>Saccharomycotina</taxon>
        <taxon>Saccharomycetes</taxon>
        <taxon>Phaffomycetales</taxon>
        <taxon>Wickerhamomycetaceae</taxon>
        <taxon>Wickerhamomyces</taxon>
    </lineage>
</organism>
<evidence type="ECO:0000313" key="4">
    <source>
        <dbReference type="EMBL" id="CCH41998.1"/>
    </source>
</evidence>